<keyword evidence="1" id="KW-0472">Membrane</keyword>
<dbReference type="Pfam" id="PF13618">
    <property type="entry name" value="Gluconate_2-dh3"/>
    <property type="match status" value="1"/>
</dbReference>
<accession>A0A229UUC8</accession>
<comment type="caution">
    <text evidence="2">The sequence shown here is derived from an EMBL/GenBank/DDBJ whole genome shotgun (WGS) entry which is preliminary data.</text>
</comment>
<dbReference type="OrthoDB" id="8400810at2"/>
<feature type="transmembrane region" description="Helical" evidence="1">
    <location>
        <begin position="20"/>
        <end position="40"/>
    </location>
</feature>
<dbReference type="InterPro" id="IPR027056">
    <property type="entry name" value="Gluconate_2DH_su3"/>
</dbReference>
<evidence type="ECO:0000313" key="2">
    <source>
        <dbReference type="EMBL" id="OXM86861.1"/>
    </source>
</evidence>
<dbReference type="EMBL" id="NMQW01000012">
    <property type="protein sequence ID" value="OXM86861.1"/>
    <property type="molecule type" value="Genomic_DNA"/>
</dbReference>
<dbReference type="RefSeq" id="WP_094014410.1">
    <property type="nucleotide sequence ID" value="NZ_NMQW01000012.1"/>
</dbReference>
<dbReference type="NCBIfam" id="TIGR01409">
    <property type="entry name" value="TAT_signal_seq"/>
    <property type="match status" value="1"/>
</dbReference>
<reference evidence="2 3" key="1">
    <citation type="submission" date="2017-07" db="EMBL/GenBank/DDBJ databases">
        <title>Genome sequencing and assembly of Paenibacillus rigui.</title>
        <authorList>
            <person name="Mayilraj S."/>
        </authorList>
    </citation>
    <scope>NUCLEOTIDE SEQUENCE [LARGE SCALE GENOMIC DNA]</scope>
    <source>
        <strain evidence="2 3">JCM 16352</strain>
    </source>
</reference>
<dbReference type="InterPro" id="IPR006311">
    <property type="entry name" value="TAT_signal"/>
</dbReference>
<keyword evidence="1" id="KW-1133">Transmembrane helix</keyword>
<evidence type="ECO:0000313" key="3">
    <source>
        <dbReference type="Proteomes" id="UP000215509"/>
    </source>
</evidence>
<organism evidence="2 3">
    <name type="scientific">Paenibacillus rigui</name>
    <dbReference type="NCBI Taxonomy" id="554312"/>
    <lineage>
        <taxon>Bacteria</taxon>
        <taxon>Bacillati</taxon>
        <taxon>Bacillota</taxon>
        <taxon>Bacilli</taxon>
        <taxon>Bacillales</taxon>
        <taxon>Paenibacillaceae</taxon>
        <taxon>Paenibacillus</taxon>
    </lineage>
</organism>
<keyword evidence="3" id="KW-1185">Reference proteome</keyword>
<proteinExistence type="predicted"/>
<dbReference type="Proteomes" id="UP000215509">
    <property type="component" value="Unassembled WGS sequence"/>
</dbReference>
<dbReference type="InterPro" id="IPR019546">
    <property type="entry name" value="TAT_signal_bac_arc"/>
</dbReference>
<evidence type="ECO:0000256" key="1">
    <source>
        <dbReference type="SAM" id="Phobius"/>
    </source>
</evidence>
<keyword evidence="1" id="KW-0812">Transmembrane</keyword>
<dbReference type="AlphaFoldDB" id="A0A229UUC8"/>
<sequence length="255" mass="28289">MSKEQPKAPESQSRRQFLKYSGTAIGGAIVGGVIGGAIAANRKNNTAKTPEGQTAETPTKNYSQALMYFTQDQFDTTEAASERIFPKDDLGPGAKELGVAYFIDHQLASQWGNNGKEYMIGPFIKGEPTQGNYPSIKRHDLFTHGLKALQDTSQSKYQKAFQELAPEQQDELLGLFEKGEQVTVTGGTAQQFFNLLKNFTIEGVYSDPLYGGNKDMQGWKMRNYPGNQMSYTEIMAKDQFVKIEPASLHDHMTAH</sequence>
<dbReference type="PROSITE" id="PS51318">
    <property type="entry name" value="TAT"/>
    <property type="match status" value="1"/>
</dbReference>
<protein>
    <submittedName>
        <fullName evidence="2">Dehydrogenase</fullName>
    </submittedName>
</protein>
<name>A0A229UUC8_9BACL</name>
<gene>
    <name evidence="2" type="ORF">CF651_08405</name>
</gene>